<feature type="region of interest" description="Disordered" evidence="1">
    <location>
        <begin position="66"/>
        <end position="161"/>
    </location>
</feature>
<dbReference type="AlphaFoldDB" id="A0A9U5D2T5"/>
<evidence type="ECO:0000259" key="2">
    <source>
        <dbReference type="Pfam" id="PF13699"/>
    </source>
</evidence>
<dbReference type="OrthoDB" id="292792at2"/>
<dbReference type="RefSeq" id="WP_084545382.1">
    <property type="nucleotide sequence ID" value="NZ_KI519500.1"/>
</dbReference>
<evidence type="ECO:0000313" key="4">
    <source>
        <dbReference type="RefSeq" id="WP_084545382.1"/>
    </source>
</evidence>
<dbReference type="Pfam" id="PF13699">
    <property type="entry name" value="eCIS_core"/>
    <property type="match status" value="1"/>
</dbReference>
<sequence length="250" mass="25966">MKAEQLVHQSSNSAAAAQVGSRAAGRAGSAAQLRQAALAESSARAAQLRSLAGSIEAAGGAQLSALEGATAQRAEDEEEPLQGRWADAAPAQLAAEEEEPLQGRWAGAAPAQLAADEEDPLQGHWAGQPAQLATEEEEPAQMKAEPNRTGLPDNLKSGVESLSGMSLDNVRVHYNSPQPAQLNAHAYAQGTDIHVAPGQEQHLPHEAWHVVQQAEGRVQPTTEVDGVAVNDDHSLESEADAMGARALSGA</sequence>
<reference evidence="4" key="1">
    <citation type="submission" date="2025-08" db="UniProtKB">
        <authorList>
            <consortium name="RefSeq"/>
        </authorList>
    </citation>
    <scope>IDENTIFICATION</scope>
</reference>
<evidence type="ECO:0000256" key="1">
    <source>
        <dbReference type="SAM" id="MobiDB-lite"/>
    </source>
</evidence>
<feature type="domain" description="eCIS core" evidence="2">
    <location>
        <begin position="151"/>
        <end position="216"/>
    </location>
</feature>
<feature type="compositionally biased region" description="Low complexity" evidence="1">
    <location>
        <begin position="13"/>
        <end position="39"/>
    </location>
</feature>
<dbReference type="InterPro" id="IPR025295">
    <property type="entry name" value="eCIS_core_dom"/>
</dbReference>
<protein>
    <submittedName>
        <fullName evidence="4">DUF4157 domain-containing protein</fullName>
    </submittedName>
</protein>
<evidence type="ECO:0000313" key="3">
    <source>
        <dbReference type="Proteomes" id="UP000675920"/>
    </source>
</evidence>
<name>A0A9U5D2T5_9BURK</name>
<keyword evidence="3" id="KW-1185">Reference proteome</keyword>
<dbReference type="Proteomes" id="UP000675920">
    <property type="component" value="Unplaced"/>
</dbReference>
<proteinExistence type="predicted"/>
<feature type="region of interest" description="Disordered" evidence="1">
    <location>
        <begin position="1"/>
        <end position="39"/>
    </location>
</feature>
<organism evidence="3 4">
    <name type="scientific">Derxia gummosa DSM 723</name>
    <dbReference type="NCBI Taxonomy" id="1121388"/>
    <lineage>
        <taxon>Bacteria</taxon>
        <taxon>Pseudomonadati</taxon>
        <taxon>Pseudomonadota</taxon>
        <taxon>Betaproteobacteria</taxon>
        <taxon>Burkholderiales</taxon>
        <taxon>Alcaligenaceae</taxon>
        <taxon>Derxia</taxon>
    </lineage>
</organism>
<accession>A0A9U5D2T5</accession>